<dbReference type="EMBL" id="JABFCR010000065">
    <property type="protein sequence ID" value="NNU34715.1"/>
    <property type="molecule type" value="Genomic_DNA"/>
</dbReference>
<keyword evidence="3" id="KW-1185">Reference proteome</keyword>
<dbReference type="RefSeq" id="WP_175270387.1">
    <property type="nucleotide sequence ID" value="NZ_JABFCR010000065.1"/>
</dbReference>
<name>A0ABX1W6M2_9SPHI</name>
<evidence type="ECO:0000313" key="2">
    <source>
        <dbReference type="EMBL" id="NNU34715.1"/>
    </source>
</evidence>
<feature type="domain" description="Glucose/Sorbosone dehydrogenase" evidence="1">
    <location>
        <begin position="17"/>
        <end position="56"/>
    </location>
</feature>
<sequence>MVAEYKMLPNSDKADPNSERIILTQDKPDGNHNGSGIVFGADGYLYVTFGDGGGQHDQHGTIGNGQDMNTG</sequence>
<dbReference type="InterPro" id="IPR011042">
    <property type="entry name" value="6-blade_b-propeller_TolB-like"/>
</dbReference>
<reference evidence="2 3" key="1">
    <citation type="submission" date="2020-05" db="EMBL/GenBank/DDBJ databases">
        <authorList>
            <person name="Khan S.A."/>
            <person name="Jeon C.O."/>
            <person name="Chun B.H."/>
        </authorList>
    </citation>
    <scope>NUCLEOTIDE SEQUENCE [LARGE SCALE GENOMIC DNA]</scope>
    <source>
        <strain evidence="2 3">S1162</strain>
    </source>
</reference>
<dbReference type="Proteomes" id="UP000566071">
    <property type="component" value="Unassembled WGS sequence"/>
</dbReference>
<gene>
    <name evidence="2" type="ORF">HK413_12805</name>
</gene>
<protein>
    <recommendedName>
        <fullName evidence="1">Glucose/Sorbosone dehydrogenase domain-containing protein</fullName>
    </recommendedName>
</protein>
<organism evidence="2 3">
    <name type="scientific">Mucilaginibacter humi</name>
    <dbReference type="NCBI Taxonomy" id="2732510"/>
    <lineage>
        <taxon>Bacteria</taxon>
        <taxon>Pseudomonadati</taxon>
        <taxon>Bacteroidota</taxon>
        <taxon>Sphingobacteriia</taxon>
        <taxon>Sphingobacteriales</taxon>
        <taxon>Sphingobacteriaceae</taxon>
        <taxon>Mucilaginibacter</taxon>
    </lineage>
</organism>
<dbReference type="InterPro" id="IPR012938">
    <property type="entry name" value="Glc/Sorbosone_DH"/>
</dbReference>
<accession>A0ABX1W6M2</accession>
<dbReference type="Gene3D" id="2.120.10.30">
    <property type="entry name" value="TolB, C-terminal domain"/>
    <property type="match status" value="1"/>
</dbReference>
<evidence type="ECO:0000259" key="1">
    <source>
        <dbReference type="Pfam" id="PF07995"/>
    </source>
</evidence>
<dbReference type="PANTHER" id="PTHR19328:SF75">
    <property type="entry name" value="ALDOSE SUGAR DEHYDROGENASE YLII"/>
    <property type="match status" value="1"/>
</dbReference>
<dbReference type="Pfam" id="PF07995">
    <property type="entry name" value="GSDH"/>
    <property type="match status" value="1"/>
</dbReference>
<evidence type="ECO:0000313" key="3">
    <source>
        <dbReference type="Proteomes" id="UP000566071"/>
    </source>
</evidence>
<proteinExistence type="predicted"/>
<comment type="caution">
    <text evidence="2">The sequence shown here is derived from an EMBL/GenBank/DDBJ whole genome shotgun (WGS) entry which is preliminary data.</text>
</comment>
<dbReference type="PANTHER" id="PTHR19328">
    <property type="entry name" value="HEDGEHOG-INTERACTING PROTEIN"/>
    <property type="match status" value="1"/>
</dbReference>